<evidence type="ECO:0000256" key="1">
    <source>
        <dbReference type="SAM" id="MobiDB-lite"/>
    </source>
</evidence>
<proteinExistence type="predicted"/>
<dbReference type="Proteomes" id="UP000310108">
    <property type="component" value="Unassembled WGS sequence"/>
</dbReference>
<feature type="region of interest" description="Disordered" evidence="1">
    <location>
        <begin position="139"/>
        <end position="237"/>
    </location>
</feature>
<evidence type="ECO:0000313" key="3">
    <source>
        <dbReference type="Proteomes" id="UP000310108"/>
    </source>
</evidence>
<feature type="compositionally biased region" description="Basic residues" evidence="1">
    <location>
        <begin position="210"/>
        <end position="219"/>
    </location>
</feature>
<feature type="region of interest" description="Disordered" evidence="1">
    <location>
        <begin position="60"/>
        <end position="119"/>
    </location>
</feature>
<dbReference type="EMBL" id="PJEX01000190">
    <property type="protein sequence ID" value="TKW53348.1"/>
    <property type="molecule type" value="Genomic_DNA"/>
</dbReference>
<feature type="compositionally biased region" description="Basic and acidic residues" evidence="1">
    <location>
        <begin position="139"/>
        <end position="152"/>
    </location>
</feature>
<keyword evidence="3" id="KW-1185">Reference proteome</keyword>
<name>A0A4U6XC85_9PEZI</name>
<evidence type="ECO:0000313" key="2">
    <source>
        <dbReference type="EMBL" id="TKW53348.1"/>
    </source>
</evidence>
<feature type="compositionally biased region" description="Basic residues" evidence="1">
    <location>
        <begin position="153"/>
        <end position="163"/>
    </location>
</feature>
<accession>A0A4U6XC85</accession>
<organism evidence="2 3">
    <name type="scientific">Colletotrichum tanaceti</name>
    <dbReference type="NCBI Taxonomy" id="1306861"/>
    <lineage>
        <taxon>Eukaryota</taxon>
        <taxon>Fungi</taxon>
        <taxon>Dikarya</taxon>
        <taxon>Ascomycota</taxon>
        <taxon>Pezizomycotina</taxon>
        <taxon>Sordariomycetes</taxon>
        <taxon>Hypocreomycetidae</taxon>
        <taxon>Glomerellales</taxon>
        <taxon>Glomerellaceae</taxon>
        <taxon>Colletotrichum</taxon>
        <taxon>Colletotrichum destructivum species complex</taxon>
    </lineage>
</organism>
<comment type="caution">
    <text evidence="2">The sequence shown here is derived from an EMBL/GenBank/DDBJ whole genome shotgun (WGS) entry which is preliminary data.</text>
</comment>
<protein>
    <submittedName>
        <fullName evidence="2">Uncharacterized protein</fullName>
    </submittedName>
</protein>
<feature type="compositionally biased region" description="Basic residues" evidence="1">
    <location>
        <begin position="192"/>
        <end position="202"/>
    </location>
</feature>
<feature type="compositionally biased region" description="Basic and acidic residues" evidence="1">
    <location>
        <begin position="70"/>
        <end position="88"/>
    </location>
</feature>
<dbReference type="AlphaFoldDB" id="A0A4U6XC85"/>
<gene>
    <name evidence="2" type="ORF">CTA1_2553</name>
</gene>
<feature type="compositionally biased region" description="Basic and acidic residues" evidence="1">
    <location>
        <begin position="100"/>
        <end position="113"/>
    </location>
</feature>
<reference evidence="2 3" key="1">
    <citation type="journal article" date="2019" name="PLoS ONE">
        <title>Comparative genome analysis indicates high evolutionary potential of pathogenicity genes in Colletotrichum tanaceti.</title>
        <authorList>
            <person name="Lelwala R.V."/>
            <person name="Korhonen P.K."/>
            <person name="Young N.D."/>
            <person name="Scott J.B."/>
            <person name="Ades P.A."/>
            <person name="Gasser R.B."/>
            <person name="Taylor P.W.J."/>
        </authorList>
    </citation>
    <scope>NUCLEOTIDE SEQUENCE [LARGE SCALE GENOMIC DNA]</scope>
    <source>
        <strain evidence="2">BRIP57314</strain>
    </source>
</reference>
<sequence>MVIYLQETQLPAGFKLTCPTNPSCQSFLNHHHQHGSTQPLLSNLAGRRRRWAADANRAAGLQLGRNKGQHRPESPVRLPERDDNRPEAPRLAGSLQQRAPVHDDPGGHRERSDLGVPRGLGDQHLVAARHLVFRHADDRERARGHAERDRRVRPAVRRPRRRDLGRQRGPLPPLGIRHQERGRARTGAGHHCAVRPRGPRGHPGHDPRRQARRARRRLERVRQREQQPRRRRDRLARHRPLHLLRIRQGQRHRQRDHALRLHLRRLPQRHRGQAALGDGDGAPRVGARARTVGRQRLERGAVLAGHWMRQALWAREHLVVHPERLQPCECREVCHYRGPQHDGQIQPHLCARQRSPCCHQPDFQGLLDLQYPNAVGVFCCCPGCFVRLVESVHVFLFNRST</sequence>